<dbReference type="Pfam" id="PF01979">
    <property type="entry name" value="Amidohydro_1"/>
    <property type="match status" value="1"/>
</dbReference>
<comment type="PTM">
    <text evidence="5">Carbamylation allows a single lysine to coordinate two divalent metal cations.</text>
</comment>
<accession>A0A2N5M542</accession>
<evidence type="ECO:0000259" key="6">
    <source>
        <dbReference type="Pfam" id="PF01979"/>
    </source>
</evidence>
<keyword evidence="3" id="KW-0479">Metal-binding</keyword>
<evidence type="ECO:0000256" key="2">
    <source>
        <dbReference type="ARBA" id="ARBA00008829"/>
    </source>
</evidence>
<dbReference type="SUPFAM" id="SSF51556">
    <property type="entry name" value="Metallo-dependent hydrolases"/>
    <property type="match status" value="1"/>
</dbReference>
<keyword evidence="8" id="KW-1185">Reference proteome</keyword>
<dbReference type="AlphaFoldDB" id="A0A2N5M542"/>
<evidence type="ECO:0000256" key="3">
    <source>
        <dbReference type="ARBA" id="ARBA00022723"/>
    </source>
</evidence>
<comment type="caution">
    <text evidence="7">The sequence shown here is derived from an EMBL/GenBank/DDBJ whole genome shotgun (WGS) entry which is preliminary data.</text>
</comment>
<dbReference type="PANTHER" id="PTHR11647:SF1">
    <property type="entry name" value="COLLAPSIN RESPONSE MEDIATOR PROTEIN"/>
    <property type="match status" value="1"/>
</dbReference>
<name>A0A2N5M542_9BACI</name>
<comment type="cofactor">
    <cofactor evidence="1">
        <name>Zn(2+)</name>
        <dbReference type="ChEBI" id="CHEBI:29105"/>
    </cofactor>
</comment>
<dbReference type="RefSeq" id="WP_101642831.1">
    <property type="nucleotide sequence ID" value="NZ_PGUY01000039.1"/>
</dbReference>
<dbReference type="InterPro" id="IPR006680">
    <property type="entry name" value="Amidohydro-rel"/>
</dbReference>
<dbReference type="GO" id="GO:0046872">
    <property type="term" value="F:metal ion binding"/>
    <property type="evidence" value="ECO:0007669"/>
    <property type="project" value="UniProtKB-KW"/>
</dbReference>
<organism evidence="7 8">
    <name type="scientific">Peribacillus deserti</name>
    <dbReference type="NCBI Taxonomy" id="673318"/>
    <lineage>
        <taxon>Bacteria</taxon>
        <taxon>Bacillati</taxon>
        <taxon>Bacillota</taxon>
        <taxon>Bacilli</taxon>
        <taxon>Bacillales</taxon>
        <taxon>Bacillaceae</taxon>
        <taxon>Peribacillus</taxon>
    </lineage>
</organism>
<feature type="modified residue" description="N6-carboxylysine" evidence="5">
    <location>
        <position position="150"/>
    </location>
</feature>
<dbReference type="EMBL" id="PGUY01000039">
    <property type="protein sequence ID" value="PLT29486.1"/>
    <property type="molecule type" value="Genomic_DNA"/>
</dbReference>
<dbReference type="GO" id="GO:0016812">
    <property type="term" value="F:hydrolase activity, acting on carbon-nitrogen (but not peptide) bonds, in cyclic amides"/>
    <property type="evidence" value="ECO:0007669"/>
    <property type="project" value="TreeGrafter"/>
</dbReference>
<reference evidence="7 8" key="1">
    <citation type="submission" date="2017-11" db="EMBL/GenBank/DDBJ databases">
        <title>Comparitive Functional Genomics of Dry Heat Resistant strains isolated from the Viking Spacecraft.</title>
        <authorList>
            <person name="Seuylemezian A."/>
            <person name="Cooper K."/>
            <person name="Vaishampayan P."/>
        </authorList>
    </citation>
    <scope>NUCLEOTIDE SEQUENCE [LARGE SCALE GENOMIC DNA]</scope>
    <source>
        <strain evidence="7 8">V1-29</strain>
    </source>
</reference>
<dbReference type="SUPFAM" id="SSF51338">
    <property type="entry name" value="Composite domain of metallo-dependent hydrolases"/>
    <property type="match status" value="1"/>
</dbReference>
<dbReference type="Proteomes" id="UP000234748">
    <property type="component" value="Unassembled WGS sequence"/>
</dbReference>
<keyword evidence="4" id="KW-0378">Hydrolase</keyword>
<evidence type="ECO:0000256" key="4">
    <source>
        <dbReference type="ARBA" id="ARBA00022801"/>
    </source>
</evidence>
<dbReference type="Gene3D" id="3.20.20.140">
    <property type="entry name" value="Metal-dependent hydrolases"/>
    <property type="match status" value="1"/>
</dbReference>
<feature type="domain" description="Amidohydrolase-related" evidence="6">
    <location>
        <begin position="49"/>
        <end position="437"/>
    </location>
</feature>
<gene>
    <name evidence="7" type="primary">hydA</name>
    <name evidence="7" type="ORF">CUU66_12950</name>
</gene>
<dbReference type="OrthoDB" id="9765462at2"/>
<dbReference type="CDD" id="cd01314">
    <property type="entry name" value="D-HYD"/>
    <property type="match status" value="1"/>
</dbReference>
<evidence type="ECO:0000313" key="8">
    <source>
        <dbReference type="Proteomes" id="UP000234748"/>
    </source>
</evidence>
<comment type="similarity">
    <text evidence="2">Belongs to the metallo-dependent hydrolases superfamily. Hydantoinase/dihydropyrimidinase family.</text>
</comment>
<dbReference type="InterPro" id="IPR032466">
    <property type="entry name" value="Metal_Hydrolase"/>
</dbReference>
<protein>
    <submittedName>
        <fullName evidence="7">Dihydropyrimidinase</fullName>
    </submittedName>
</protein>
<proteinExistence type="inferred from homology"/>
<evidence type="ECO:0000256" key="5">
    <source>
        <dbReference type="PIRSR" id="PIRSR611778-50"/>
    </source>
</evidence>
<dbReference type="GO" id="GO:0005829">
    <property type="term" value="C:cytosol"/>
    <property type="evidence" value="ECO:0007669"/>
    <property type="project" value="TreeGrafter"/>
</dbReference>
<evidence type="ECO:0000256" key="1">
    <source>
        <dbReference type="ARBA" id="ARBA00001947"/>
    </source>
</evidence>
<evidence type="ECO:0000313" key="7">
    <source>
        <dbReference type="EMBL" id="PLT29486.1"/>
    </source>
</evidence>
<dbReference type="NCBIfam" id="TIGR02033">
    <property type="entry name" value="D-hydantoinase"/>
    <property type="match status" value="1"/>
</dbReference>
<dbReference type="FunFam" id="3.20.20.140:FF:000076">
    <property type="entry name" value="Dihydropyrimidinase like 2"/>
    <property type="match status" value="1"/>
</dbReference>
<dbReference type="InterPro" id="IPR011059">
    <property type="entry name" value="Metal-dep_hydrolase_composite"/>
</dbReference>
<sequence length="475" mass="52096">MKKLIKNGIIVTASDTYKADLLIENGVISGIGTNLSPADAEVVDAKGCYVLPGGIDPHTHLDMPFGGTVTKDDFETGTIAAAFGGTTSIIDFCLTNKGEPLKTAIETWHKKSNGKAVIDYGFHLMIGEINENVLNELPQVIEEEGITSFKVFMAYKNVFQADDETLFRTLLAAKDLGALVMVHAENGDVIDFLTKRALAEGKTEPIYHALTRPPEVEGEATGRAAQLAGLADSQLYVVHVSCAEAVEKISEARAKGFDIWGETCPQYLVLDESYLEKPDFEGAKYVWSPPLREKWNQDVLWNALKTGQLQTLGSDQCSFDFQGQKDLGKDDFTKIPNGGPIIEDRLSILFSEGVSKGRIDLHQFVDITSTRIAKLFGLYPQKGTIAVGADADIVIFDPLIERTLSAKTHHMAVDYNAFEGMKVTGEPVSVLVRGEFVIRDKKFVGNLGSGKYLKRAKYKQYTCKNQNETVSIQPS</sequence>
<dbReference type="PANTHER" id="PTHR11647">
    <property type="entry name" value="HYDRANTOINASE/DIHYDROPYRIMIDINASE FAMILY MEMBER"/>
    <property type="match status" value="1"/>
</dbReference>
<dbReference type="InterPro" id="IPR011778">
    <property type="entry name" value="Hydantoinase/dihydroPyrase"/>
</dbReference>
<dbReference type="Gene3D" id="2.30.40.10">
    <property type="entry name" value="Urease, subunit C, domain 1"/>
    <property type="match status" value="1"/>
</dbReference>
<dbReference type="InterPro" id="IPR050378">
    <property type="entry name" value="Metallo-dep_Hydrolases_sf"/>
</dbReference>